<proteinExistence type="predicted"/>
<comment type="caution">
    <text evidence="1">The sequence shown here is derived from an EMBL/GenBank/DDBJ whole genome shotgun (WGS) entry which is preliminary data.</text>
</comment>
<name>A0ACC3N397_9PEZI</name>
<reference evidence="1" key="1">
    <citation type="submission" date="2023-07" db="EMBL/GenBank/DDBJ databases">
        <title>Black Yeasts Isolated from many extreme environments.</title>
        <authorList>
            <person name="Coleine C."/>
            <person name="Stajich J.E."/>
            <person name="Selbmann L."/>
        </authorList>
    </citation>
    <scope>NUCLEOTIDE SEQUENCE</scope>
    <source>
        <strain evidence="1">CCFEE 5714</strain>
    </source>
</reference>
<dbReference type="Proteomes" id="UP001281147">
    <property type="component" value="Unassembled WGS sequence"/>
</dbReference>
<protein>
    <submittedName>
        <fullName evidence="1">Uncharacterized protein</fullName>
    </submittedName>
</protein>
<sequence>MFSTSSTPYELSLGLPTKHLPLGALILNPYRPLGSCSSDHLIGINPCPSRSGTIRNFNSIPQETILYRIRAALGIKRKVHKPTFQAKTLELSEFADLEAWHDWFDSESNAEGRKSIVETMEGKHSLGGFLLWRVWRAEGTVLHIRTPIHKSQVEWRGKERSVVAFSATKVVLVEGELVLDREQNIRAEVSGANLVVNAVPIVNDH</sequence>
<gene>
    <name evidence="1" type="ORF">LTR37_011080</name>
</gene>
<evidence type="ECO:0000313" key="2">
    <source>
        <dbReference type="Proteomes" id="UP001281147"/>
    </source>
</evidence>
<dbReference type="EMBL" id="JAUTXU010000095">
    <property type="protein sequence ID" value="KAK3709101.1"/>
    <property type="molecule type" value="Genomic_DNA"/>
</dbReference>
<accession>A0ACC3N397</accession>
<keyword evidence="2" id="KW-1185">Reference proteome</keyword>
<evidence type="ECO:0000313" key="1">
    <source>
        <dbReference type="EMBL" id="KAK3709101.1"/>
    </source>
</evidence>
<organism evidence="1 2">
    <name type="scientific">Vermiconidia calcicola</name>
    <dbReference type="NCBI Taxonomy" id="1690605"/>
    <lineage>
        <taxon>Eukaryota</taxon>
        <taxon>Fungi</taxon>
        <taxon>Dikarya</taxon>
        <taxon>Ascomycota</taxon>
        <taxon>Pezizomycotina</taxon>
        <taxon>Dothideomycetes</taxon>
        <taxon>Dothideomycetidae</taxon>
        <taxon>Mycosphaerellales</taxon>
        <taxon>Extremaceae</taxon>
        <taxon>Vermiconidia</taxon>
    </lineage>
</organism>